<evidence type="ECO:0000256" key="1">
    <source>
        <dbReference type="ARBA" id="ARBA00023015"/>
    </source>
</evidence>
<evidence type="ECO:0000313" key="7">
    <source>
        <dbReference type="Proteomes" id="UP001214553"/>
    </source>
</evidence>
<evidence type="ECO:0000259" key="4">
    <source>
        <dbReference type="PROSITE" id="PS51077"/>
    </source>
</evidence>
<organism evidence="6 7">
    <name type="scientific">Microbacterium horticulturae</name>
    <dbReference type="NCBI Taxonomy" id="3028316"/>
    <lineage>
        <taxon>Bacteria</taxon>
        <taxon>Bacillati</taxon>
        <taxon>Actinomycetota</taxon>
        <taxon>Actinomycetes</taxon>
        <taxon>Micrococcales</taxon>
        <taxon>Microbacteriaceae</taxon>
        <taxon>Microbacterium</taxon>
    </lineage>
</organism>
<gene>
    <name evidence="6" type="ORF">PU630_07515</name>
</gene>
<dbReference type="InterPro" id="IPR036388">
    <property type="entry name" value="WH-like_DNA-bd_sf"/>
</dbReference>
<dbReference type="Gene3D" id="1.10.10.10">
    <property type="entry name" value="Winged helix-like DNA-binding domain superfamily/Winged helix DNA-binding domain"/>
    <property type="match status" value="1"/>
</dbReference>
<keyword evidence="7" id="KW-1185">Reference proteome</keyword>
<keyword evidence="2" id="KW-0238">DNA-binding</keyword>
<name>A0ABY8C4Y6_9MICO</name>
<accession>A0ABY8C4Y6</accession>
<dbReference type="PROSITE" id="PS51078">
    <property type="entry name" value="ICLR_ED"/>
    <property type="match status" value="1"/>
</dbReference>
<dbReference type="Gene3D" id="3.30.450.40">
    <property type="match status" value="1"/>
</dbReference>
<dbReference type="PANTHER" id="PTHR30136">
    <property type="entry name" value="HELIX-TURN-HELIX TRANSCRIPTIONAL REGULATOR, ICLR FAMILY"/>
    <property type="match status" value="1"/>
</dbReference>
<evidence type="ECO:0000259" key="5">
    <source>
        <dbReference type="PROSITE" id="PS51078"/>
    </source>
</evidence>
<evidence type="ECO:0000256" key="2">
    <source>
        <dbReference type="ARBA" id="ARBA00023125"/>
    </source>
</evidence>
<dbReference type="Pfam" id="PF09339">
    <property type="entry name" value="HTH_IclR"/>
    <property type="match status" value="1"/>
</dbReference>
<reference evidence="6 7" key="1">
    <citation type="submission" date="2023-03" db="EMBL/GenBank/DDBJ databases">
        <title>Genome sequence of Microbacterium sp. KACC 23027.</title>
        <authorList>
            <person name="Kim S."/>
            <person name="Heo J."/>
            <person name="Kwon S.-W."/>
        </authorList>
    </citation>
    <scope>NUCLEOTIDE SEQUENCE [LARGE SCALE GENOMIC DNA]</scope>
    <source>
        <strain evidence="6 7">KACC 23027</strain>
    </source>
</reference>
<protein>
    <submittedName>
        <fullName evidence="6">IclR family transcriptional regulator</fullName>
    </submittedName>
</protein>
<dbReference type="EMBL" id="CP119108">
    <property type="protein sequence ID" value="WEG10387.1"/>
    <property type="molecule type" value="Genomic_DNA"/>
</dbReference>
<evidence type="ECO:0000256" key="3">
    <source>
        <dbReference type="ARBA" id="ARBA00023163"/>
    </source>
</evidence>
<dbReference type="Pfam" id="PF01614">
    <property type="entry name" value="IclR_C"/>
    <property type="match status" value="1"/>
</dbReference>
<dbReference type="RefSeq" id="WP_275279744.1">
    <property type="nucleotide sequence ID" value="NZ_CP119108.1"/>
</dbReference>
<dbReference type="InterPro" id="IPR036390">
    <property type="entry name" value="WH_DNA-bd_sf"/>
</dbReference>
<evidence type="ECO:0000313" key="6">
    <source>
        <dbReference type="EMBL" id="WEG10387.1"/>
    </source>
</evidence>
<proteinExistence type="predicted"/>
<dbReference type="InterPro" id="IPR005471">
    <property type="entry name" value="Tscrpt_reg_IclR_N"/>
</dbReference>
<dbReference type="PANTHER" id="PTHR30136:SF35">
    <property type="entry name" value="HTH-TYPE TRANSCRIPTIONAL REGULATOR RV1719"/>
    <property type="match status" value="1"/>
</dbReference>
<dbReference type="InterPro" id="IPR014757">
    <property type="entry name" value="Tscrpt_reg_IclR_C"/>
</dbReference>
<dbReference type="SMART" id="SM00346">
    <property type="entry name" value="HTH_ICLR"/>
    <property type="match status" value="1"/>
</dbReference>
<dbReference type="SUPFAM" id="SSF46785">
    <property type="entry name" value="Winged helix' DNA-binding domain"/>
    <property type="match status" value="1"/>
</dbReference>
<dbReference type="InterPro" id="IPR050707">
    <property type="entry name" value="HTH_MetabolicPath_Reg"/>
</dbReference>
<dbReference type="PROSITE" id="PS51077">
    <property type="entry name" value="HTH_ICLR"/>
    <property type="match status" value="1"/>
</dbReference>
<keyword evidence="1" id="KW-0805">Transcription regulation</keyword>
<dbReference type="InterPro" id="IPR029016">
    <property type="entry name" value="GAF-like_dom_sf"/>
</dbReference>
<feature type="domain" description="HTH iclR-type" evidence="4">
    <location>
        <begin position="8"/>
        <end position="70"/>
    </location>
</feature>
<dbReference type="SUPFAM" id="SSF55781">
    <property type="entry name" value="GAF domain-like"/>
    <property type="match status" value="1"/>
</dbReference>
<sequence length="263" mass="27933">MPDNRSQVPAADAALRILSFLATQRGPVAVAHLAAALGLPRSSAYHLLTVLQQRGFVVHLPEEKRYGLGVAAFELSSGFSRQQPLTRLGRPLVADLVDRIGESGHLGVLHGRDVLYLVEERAPHRPSLVTDVGVRLPAHLTATGRAMLAALPPAQRRALYPDAGSFTDRAGGGPRTYGELKQLLTTVRQAGYATENGEVTPGLGSVAVAVLDHVGWPAAAVALTFSAEHTDEHTWAELAARVSETAAVLSRRISGQFAAAVRE</sequence>
<feature type="domain" description="IclR-ED" evidence="5">
    <location>
        <begin position="71"/>
        <end position="255"/>
    </location>
</feature>
<keyword evidence="3" id="KW-0804">Transcription</keyword>
<dbReference type="Proteomes" id="UP001214553">
    <property type="component" value="Chromosome"/>
</dbReference>